<gene>
    <name evidence="4" type="ORF">BCR41DRAFT_298705</name>
</gene>
<sequence length="112" mass="13116">MSIAIPFDKQEYWAQRFDQEPSFEWLMSWDALEPYMQRLDLLPKDHSVKILNLGCGNSDLPLDLYRLGYHHVTSIDYVRSVVDRMRQRCEAAIQWRSLSSPPKPLSNSSTDI</sequence>
<evidence type="ECO:0000313" key="5">
    <source>
        <dbReference type="Proteomes" id="UP000193648"/>
    </source>
</evidence>
<comment type="caution">
    <text evidence="4">The sequence shown here is derived from an EMBL/GenBank/DDBJ whole genome shotgun (WGS) entry which is preliminary data.</text>
</comment>
<dbReference type="Gene3D" id="3.40.50.150">
    <property type="entry name" value="Vaccinia Virus protein VP39"/>
    <property type="match status" value="1"/>
</dbReference>
<comment type="similarity">
    <text evidence="1">Belongs to the methyltransferase superfamily.</text>
</comment>
<dbReference type="SUPFAM" id="SSF53335">
    <property type="entry name" value="S-adenosyl-L-methionine-dependent methyltransferases"/>
    <property type="match status" value="1"/>
</dbReference>
<dbReference type="GeneID" id="33562346"/>
<dbReference type="RefSeq" id="XP_021885788.1">
    <property type="nucleotide sequence ID" value="XM_022020502.1"/>
</dbReference>
<dbReference type="GO" id="GO:0032259">
    <property type="term" value="P:methylation"/>
    <property type="evidence" value="ECO:0007669"/>
    <property type="project" value="UniProtKB-KW"/>
</dbReference>
<feature type="non-terminal residue" evidence="4">
    <location>
        <position position="112"/>
    </location>
</feature>
<dbReference type="OrthoDB" id="411785at2759"/>
<dbReference type="InterPro" id="IPR051419">
    <property type="entry name" value="Lys/N-term_MeTrsfase_sf"/>
</dbReference>
<organism evidence="4 5">
    <name type="scientific">Lobosporangium transversale</name>
    <dbReference type="NCBI Taxonomy" id="64571"/>
    <lineage>
        <taxon>Eukaryota</taxon>
        <taxon>Fungi</taxon>
        <taxon>Fungi incertae sedis</taxon>
        <taxon>Mucoromycota</taxon>
        <taxon>Mortierellomycotina</taxon>
        <taxon>Mortierellomycetes</taxon>
        <taxon>Mortierellales</taxon>
        <taxon>Mortierellaceae</taxon>
        <taxon>Lobosporangium</taxon>
    </lineage>
</organism>
<keyword evidence="3" id="KW-0808">Transferase</keyword>
<keyword evidence="5" id="KW-1185">Reference proteome</keyword>
<protein>
    <recommendedName>
        <fullName evidence="6">S-adenosyl-L-methionine-dependent methyltransferase</fullName>
    </recommendedName>
</protein>
<reference evidence="4 5" key="1">
    <citation type="submission" date="2016-07" db="EMBL/GenBank/DDBJ databases">
        <title>Pervasive Adenine N6-methylation of Active Genes in Fungi.</title>
        <authorList>
            <consortium name="DOE Joint Genome Institute"/>
            <person name="Mondo S.J."/>
            <person name="Dannebaum R.O."/>
            <person name="Kuo R.C."/>
            <person name="Labutti K."/>
            <person name="Haridas S."/>
            <person name="Kuo A."/>
            <person name="Salamov A."/>
            <person name="Ahrendt S.R."/>
            <person name="Lipzen A."/>
            <person name="Sullivan W."/>
            <person name="Andreopoulos W.B."/>
            <person name="Clum A."/>
            <person name="Lindquist E."/>
            <person name="Daum C."/>
            <person name="Ramamoorthy G.K."/>
            <person name="Gryganskyi A."/>
            <person name="Culley D."/>
            <person name="Magnuson J.K."/>
            <person name="James T.Y."/>
            <person name="O'Malley M.A."/>
            <person name="Stajich J.E."/>
            <person name="Spatafora J.W."/>
            <person name="Visel A."/>
            <person name="Grigoriev I.V."/>
        </authorList>
    </citation>
    <scope>NUCLEOTIDE SEQUENCE [LARGE SCALE GENOMIC DNA]</scope>
    <source>
        <strain evidence="4 5">NRRL 3116</strain>
    </source>
</reference>
<evidence type="ECO:0008006" key="6">
    <source>
        <dbReference type="Google" id="ProtNLM"/>
    </source>
</evidence>
<dbReference type="InParanoid" id="A0A1Y2H319"/>
<dbReference type="GO" id="GO:0008168">
    <property type="term" value="F:methyltransferase activity"/>
    <property type="evidence" value="ECO:0007669"/>
    <property type="project" value="UniProtKB-KW"/>
</dbReference>
<evidence type="ECO:0000256" key="3">
    <source>
        <dbReference type="ARBA" id="ARBA00022679"/>
    </source>
</evidence>
<dbReference type="STRING" id="64571.A0A1Y2H319"/>
<dbReference type="PANTHER" id="PTHR12176">
    <property type="entry name" value="SAM-DEPENDENT METHYLTRANSFERASE SUPERFAMILY PROTEIN"/>
    <property type="match status" value="1"/>
</dbReference>
<dbReference type="EMBL" id="MCFF01000002">
    <property type="protein sequence ID" value="ORZ28103.1"/>
    <property type="molecule type" value="Genomic_DNA"/>
</dbReference>
<evidence type="ECO:0000313" key="4">
    <source>
        <dbReference type="EMBL" id="ORZ28103.1"/>
    </source>
</evidence>
<name>A0A1Y2H319_9FUNG</name>
<evidence type="ECO:0000256" key="1">
    <source>
        <dbReference type="ARBA" id="ARBA00008361"/>
    </source>
</evidence>
<accession>A0A1Y2H319</accession>
<dbReference type="Proteomes" id="UP000193648">
    <property type="component" value="Unassembled WGS sequence"/>
</dbReference>
<dbReference type="InterPro" id="IPR029063">
    <property type="entry name" value="SAM-dependent_MTases_sf"/>
</dbReference>
<keyword evidence="2" id="KW-0489">Methyltransferase</keyword>
<proteinExistence type="inferred from homology"/>
<evidence type="ECO:0000256" key="2">
    <source>
        <dbReference type="ARBA" id="ARBA00022603"/>
    </source>
</evidence>
<dbReference type="AlphaFoldDB" id="A0A1Y2H319"/>